<evidence type="ECO:0000256" key="1">
    <source>
        <dbReference type="SAM" id="SignalP"/>
    </source>
</evidence>
<gene>
    <name evidence="2" type="ORF">ACFQNJ_08845</name>
</gene>
<dbReference type="PANTHER" id="PTHR35841:SF1">
    <property type="entry name" value="PHOSPHONATES-BINDING PERIPLASMIC PROTEIN"/>
    <property type="match status" value="1"/>
</dbReference>
<evidence type="ECO:0000313" key="2">
    <source>
        <dbReference type="EMBL" id="MFC7434616.1"/>
    </source>
</evidence>
<feature type="signal peptide" evidence="1">
    <location>
        <begin position="1"/>
        <end position="22"/>
    </location>
</feature>
<dbReference type="Pfam" id="PF12974">
    <property type="entry name" value="Phosphonate-bd"/>
    <property type="match status" value="1"/>
</dbReference>
<sequence>MSAWRLLSSACLLLAVSHSALAQPAVQPSLTLGVVPQFPAVETQRRWLPVTESIGRACSVQIRLEISTDIPEFEGKFLDGKFDLTYVNPYHAVMAHKAQGYVPLVRDGEKPLKGVLVVQKDSPIKRLSELSGSTIAFPAPNAFGASLYMRALLEREHQVRFIPDYVKTHGNAYRHVVKGEAAAAGGVMATFNAERPEIREQLRVLYETPGAAPHPLMAHPRLDTPIRRCITEHLTQASPTMSTLMAAIQMSQPVRADYARDYQPLEKLALEKYVVHGAP</sequence>
<protein>
    <submittedName>
        <fullName evidence="2">Phosphate/phosphite/phosphonate ABC transporter substrate-binding protein</fullName>
    </submittedName>
</protein>
<organism evidence="2 3">
    <name type="scientific">Hydrogenophaga bisanensis</name>
    <dbReference type="NCBI Taxonomy" id="439611"/>
    <lineage>
        <taxon>Bacteria</taxon>
        <taxon>Pseudomonadati</taxon>
        <taxon>Pseudomonadota</taxon>
        <taxon>Betaproteobacteria</taxon>
        <taxon>Burkholderiales</taxon>
        <taxon>Comamonadaceae</taxon>
        <taxon>Hydrogenophaga</taxon>
    </lineage>
</organism>
<accession>A0ABW2R965</accession>
<reference evidence="3" key="1">
    <citation type="journal article" date="2019" name="Int. J. Syst. Evol. Microbiol.">
        <title>The Global Catalogue of Microorganisms (GCM) 10K type strain sequencing project: providing services to taxonomists for standard genome sequencing and annotation.</title>
        <authorList>
            <consortium name="The Broad Institute Genomics Platform"/>
            <consortium name="The Broad Institute Genome Sequencing Center for Infectious Disease"/>
            <person name="Wu L."/>
            <person name="Ma J."/>
        </authorList>
    </citation>
    <scope>NUCLEOTIDE SEQUENCE [LARGE SCALE GENOMIC DNA]</scope>
    <source>
        <strain evidence="3">CCUG 54518</strain>
    </source>
</reference>
<dbReference type="Gene3D" id="3.40.190.10">
    <property type="entry name" value="Periplasmic binding protein-like II"/>
    <property type="match status" value="2"/>
</dbReference>
<dbReference type="EMBL" id="JBHTBX010000005">
    <property type="protein sequence ID" value="MFC7434616.1"/>
    <property type="molecule type" value="Genomic_DNA"/>
</dbReference>
<proteinExistence type="predicted"/>
<feature type="chain" id="PRO_5045614813" evidence="1">
    <location>
        <begin position="23"/>
        <end position="279"/>
    </location>
</feature>
<name>A0ABW2R965_9BURK</name>
<dbReference type="Proteomes" id="UP001596495">
    <property type="component" value="Unassembled WGS sequence"/>
</dbReference>
<comment type="caution">
    <text evidence="2">The sequence shown here is derived from an EMBL/GenBank/DDBJ whole genome shotgun (WGS) entry which is preliminary data.</text>
</comment>
<dbReference type="RefSeq" id="WP_382256196.1">
    <property type="nucleotide sequence ID" value="NZ_JBHTBX010000005.1"/>
</dbReference>
<evidence type="ECO:0000313" key="3">
    <source>
        <dbReference type="Proteomes" id="UP001596495"/>
    </source>
</evidence>
<dbReference type="SUPFAM" id="SSF53850">
    <property type="entry name" value="Periplasmic binding protein-like II"/>
    <property type="match status" value="1"/>
</dbReference>
<keyword evidence="1" id="KW-0732">Signal</keyword>
<keyword evidence="3" id="KW-1185">Reference proteome</keyword>
<dbReference type="PANTHER" id="PTHR35841">
    <property type="entry name" value="PHOSPHONATES-BINDING PERIPLASMIC PROTEIN"/>
    <property type="match status" value="1"/>
</dbReference>